<feature type="domain" description="Thioredoxin" evidence="8">
    <location>
        <begin position="62"/>
        <end position="206"/>
    </location>
</feature>
<evidence type="ECO:0000313" key="9">
    <source>
        <dbReference type="EMBL" id="MFC0675830.1"/>
    </source>
</evidence>
<feature type="chain" id="PRO_5046672998" evidence="7">
    <location>
        <begin position="33"/>
        <end position="207"/>
    </location>
</feature>
<dbReference type="InterPro" id="IPR050553">
    <property type="entry name" value="Thioredoxin_ResA/DsbE_sf"/>
</dbReference>
<dbReference type="Gene3D" id="3.40.30.10">
    <property type="entry name" value="Glutaredoxin"/>
    <property type="match status" value="1"/>
</dbReference>
<dbReference type="InterPro" id="IPR006311">
    <property type="entry name" value="TAT_signal"/>
</dbReference>
<evidence type="ECO:0000256" key="3">
    <source>
        <dbReference type="ARBA" id="ARBA00022968"/>
    </source>
</evidence>
<reference evidence="9 10" key="1">
    <citation type="submission" date="2024-09" db="EMBL/GenBank/DDBJ databases">
        <authorList>
            <person name="Sun Q."/>
            <person name="Mori K."/>
        </authorList>
    </citation>
    <scope>NUCLEOTIDE SEQUENCE [LARGE SCALE GENOMIC DNA]</scope>
    <source>
        <strain evidence="9 10">CICC 10874</strain>
    </source>
</reference>
<keyword evidence="3" id="KW-0735">Signal-anchor</keyword>
<evidence type="ECO:0000256" key="4">
    <source>
        <dbReference type="ARBA" id="ARBA00023157"/>
    </source>
</evidence>
<keyword evidence="4" id="KW-1015">Disulfide bond</keyword>
<comment type="caution">
    <text evidence="9">The sequence shown here is derived from an EMBL/GenBank/DDBJ whole genome shotgun (WGS) entry which is preliminary data.</text>
</comment>
<dbReference type="PROSITE" id="PS51352">
    <property type="entry name" value="THIOREDOXIN_2"/>
    <property type="match status" value="1"/>
</dbReference>
<dbReference type="RefSeq" id="WP_376982863.1">
    <property type="nucleotide sequence ID" value="NZ_JBHLSV010000030.1"/>
</dbReference>
<dbReference type="CDD" id="cd02966">
    <property type="entry name" value="TlpA_like_family"/>
    <property type="match status" value="1"/>
</dbReference>
<dbReference type="Proteomes" id="UP001589793">
    <property type="component" value="Unassembled WGS sequence"/>
</dbReference>
<evidence type="ECO:0000259" key="8">
    <source>
        <dbReference type="PROSITE" id="PS51352"/>
    </source>
</evidence>
<dbReference type="InterPro" id="IPR036249">
    <property type="entry name" value="Thioredoxin-like_sf"/>
</dbReference>
<keyword evidence="5" id="KW-0676">Redox-active center</keyword>
<evidence type="ECO:0000256" key="2">
    <source>
        <dbReference type="ARBA" id="ARBA00022748"/>
    </source>
</evidence>
<dbReference type="Pfam" id="PF00578">
    <property type="entry name" value="AhpC-TSA"/>
    <property type="match status" value="1"/>
</dbReference>
<dbReference type="SUPFAM" id="SSF52833">
    <property type="entry name" value="Thioredoxin-like"/>
    <property type="match status" value="1"/>
</dbReference>
<dbReference type="InterPro" id="IPR013766">
    <property type="entry name" value="Thioredoxin_domain"/>
</dbReference>
<name>A0ABV6RFR4_9MICO</name>
<keyword evidence="7" id="KW-0732">Signal</keyword>
<gene>
    <name evidence="9" type="ORF">ACFFF6_17915</name>
</gene>
<evidence type="ECO:0000313" key="10">
    <source>
        <dbReference type="Proteomes" id="UP001589793"/>
    </source>
</evidence>
<evidence type="ECO:0000256" key="7">
    <source>
        <dbReference type="SAM" id="SignalP"/>
    </source>
</evidence>
<organism evidence="9 10">
    <name type="scientific">Brachybacterium hainanense</name>
    <dbReference type="NCBI Taxonomy" id="1541174"/>
    <lineage>
        <taxon>Bacteria</taxon>
        <taxon>Bacillati</taxon>
        <taxon>Actinomycetota</taxon>
        <taxon>Actinomycetes</taxon>
        <taxon>Micrococcales</taxon>
        <taxon>Dermabacteraceae</taxon>
        <taxon>Brachybacterium</taxon>
    </lineage>
</organism>
<feature type="signal peptide" evidence="7">
    <location>
        <begin position="1"/>
        <end position="32"/>
    </location>
</feature>
<dbReference type="InterPro" id="IPR000866">
    <property type="entry name" value="AhpC/TSA"/>
</dbReference>
<accession>A0ABV6RFR4</accession>
<comment type="subcellular location">
    <subcellularLocation>
        <location evidence="1">Cell envelope</location>
    </subcellularLocation>
</comment>
<proteinExistence type="predicted"/>
<keyword evidence="3" id="KW-0812">Transmembrane</keyword>
<dbReference type="PANTHER" id="PTHR42852">
    <property type="entry name" value="THIOL:DISULFIDE INTERCHANGE PROTEIN DSBE"/>
    <property type="match status" value="1"/>
</dbReference>
<evidence type="ECO:0000256" key="5">
    <source>
        <dbReference type="ARBA" id="ARBA00023284"/>
    </source>
</evidence>
<sequence>MTPSQTRSSRGLPSRRAALAAAGALAGATLLAACGSSDVSGRYQGGDEDAGYVSGNGTTAEIPAADRGEPLDFSGTTYDGEAFASADARGNVLVLNIWYASCPPCRAEAPDLRAIAEEYAEKGVRFLGINVRDEAGPARAFEDTYQIPYPSIPDLSAEIMYALRGQVAPNAVPSTLVVDPEGRVAARISGAADPSVLRAMIDTVLAG</sequence>
<evidence type="ECO:0000256" key="6">
    <source>
        <dbReference type="SAM" id="MobiDB-lite"/>
    </source>
</evidence>
<dbReference type="EMBL" id="JBHLSV010000030">
    <property type="protein sequence ID" value="MFC0675830.1"/>
    <property type="molecule type" value="Genomic_DNA"/>
</dbReference>
<keyword evidence="2" id="KW-0201">Cytochrome c-type biogenesis</keyword>
<evidence type="ECO:0000256" key="1">
    <source>
        <dbReference type="ARBA" id="ARBA00004196"/>
    </source>
</evidence>
<feature type="region of interest" description="Disordered" evidence="6">
    <location>
        <begin position="46"/>
        <end position="68"/>
    </location>
</feature>
<protein>
    <submittedName>
        <fullName evidence="9">TlpA family protein disulfide reductase</fullName>
    </submittedName>
</protein>
<dbReference type="PROSITE" id="PS51257">
    <property type="entry name" value="PROKAR_LIPOPROTEIN"/>
    <property type="match status" value="1"/>
</dbReference>
<keyword evidence="10" id="KW-1185">Reference proteome</keyword>
<dbReference type="PROSITE" id="PS51318">
    <property type="entry name" value="TAT"/>
    <property type="match status" value="1"/>
</dbReference>
<dbReference type="PANTHER" id="PTHR42852:SF6">
    <property type="entry name" value="THIOL:DISULFIDE INTERCHANGE PROTEIN DSBE"/>
    <property type="match status" value="1"/>
</dbReference>